<name>A0AAD4F1Q5_9PEZI</name>
<feature type="compositionally biased region" description="Low complexity" evidence="2">
    <location>
        <begin position="30"/>
        <end position="43"/>
    </location>
</feature>
<accession>A0AAD4F1Q5</accession>
<evidence type="ECO:0000256" key="1">
    <source>
        <dbReference type="SAM" id="Coils"/>
    </source>
</evidence>
<gene>
    <name evidence="4" type="ORF">NEMBOFW57_001722</name>
</gene>
<evidence type="ECO:0000313" key="5">
    <source>
        <dbReference type="Proteomes" id="UP001197093"/>
    </source>
</evidence>
<feature type="region of interest" description="Disordered" evidence="2">
    <location>
        <begin position="1053"/>
        <end position="1080"/>
    </location>
</feature>
<reference evidence="4" key="1">
    <citation type="submission" date="2023-02" db="EMBL/GenBank/DDBJ databases">
        <authorList>
            <person name="Palmer J.M."/>
        </authorList>
    </citation>
    <scope>NUCLEOTIDE SEQUENCE</scope>
    <source>
        <strain evidence="4">FW57</strain>
    </source>
</reference>
<protein>
    <submittedName>
        <fullName evidence="4">Uncharacterized protein</fullName>
    </submittedName>
</protein>
<sequence>MTGAMSPRLPGAHQLEPMIGAIADFPSRPPSISSKTSGSSSRSYGFQNPEVLTDLYRQNPYLPSSDQKISVDYEPWSLETDERISLLAKAISVPPRGGMLSTVDSDHLLQHHMDYANSTVHGRWERLLHAYDMAMRGKVEALLALGAAHQRIREEQEVALMLKEKTASLGEENRYLVRNLEGLEKEGSTQQRRIKSLENVNRTLTREGVGLKAKYDKTVNAQETQLVILEEIVNDWETLTGTPRARVAPGATRSIEARFRSVRDALEEARTATSAAEARHRRLREQYDSLEKATEEAADRPQSAERLSTTQLELRVRDLERELETERARAADRKGKGPAESISPPIRHQQLPSGQQTAEVERLKKEATLYRVQIEALEEAIEELEQKLAEKTVRSAHEQQEYQSNMDDIETSVKDLAATVSGAVGGIQDDARPESSADNAAESLVPERLIREIEAVQDEALQSSKAIMDEIKARIAEMAKKVSAKMAGANALHIEQAQQILEELKNMKLATDTWARDHEIMEENQGLIREQLDALQQQVQSDHQAFQEIGEQVEQQRARVETVKTLSQQSTKSEPYSSSSRQLSIYHGFRELPSGGFRAEDHELEFLQRTIQFIEEFYQNSESYGEEAAAHRLIQQLTMAITELNSVEPETPAEDLMKSLRRFMIRSVREHNIVDNTDFYLALAQYSRHLRNLLELERFTPQQSQAERDLLDQIEKRIVNAAKLQDAQTQLIKECEAHRAQQGPRPLTSSQSEDLFRLCSSLLETMGGRWSGSTPTSQEGAAAINQLITKIQEMAPDPRQAEGRWRVQNGIKALKPRLVELEEDVCRIKAMADSAHARVDAFVKLNERGFGMKDEDMDPVYHASLKRRETRLRREEEYTQVRLTELSDAQAASEAFLVRDAAADRHRAEQLLTKTLFQIQASGVPGQHGGSSCFCTLLRFLFPRIYYSTVTGGCCASGKPPPPTSSPSHNPREVVASCQGHHGHGALASSSPLWTSLCRVFTALTWLLFLVLIQPYNLRATAAFLLSLLLGLPLYLCRLLTYHTRALVRSARRRRRRRHVDDDDDEPKPQLQTPLPPTTPRFEPLRIPPASTLVSSVVTLLLVYAWLAYVAVVAERRIWVGPNDWRYAYVLDVTSGRPLSYAAWSPARVDWRLVYDPAWDWFAGAVHSLFEWERGA</sequence>
<dbReference type="AlphaFoldDB" id="A0AAD4F1Q5"/>
<proteinExistence type="predicted"/>
<keyword evidence="3" id="KW-1133">Transmembrane helix</keyword>
<keyword evidence="5" id="KW-1185">Reference proteome</keyword>
<feature type="coiled-coil region" evidence="1">
    <location>
        <begin position="360"/>
        <end position="401"/>
    </location>
</feature>
<organism evidence="4 5">
    <name type="scientific">Staphylotrichum longicolle</name>
    <dbReference type="NCBI Taxonomy" id="669026"/>
    <lineage>
        <taxon>Eukaryota</taxon>
        <taxon>Fungi</taxon>
        <taxon>Dikarya</taxon>
        <taxon>Ascomycota</taxon>
        <taxon>Pezizomycotina</taxon>
        <taxon>Sordariomycetes</taxon>
        <taxon>Sordariomycetidae</taxon>
        <taxon>Sordariales</taxon>
        <taxon>Chaetomiaceae</taxon>
        <taxon>Staphylotrichum</taxon>
    </lineage>
</organism>
<comment type="caution">
    <text evidence="4">The sequence shown here is derived from an EMBL/GenBank/DDBJ whole genome shotgun (WGS) entry which is preliminary data.</text>
</comment>
<keyword evidence="3" id="KW-0472">Membrane</keyword>
<evidence type="ECO:0000256" key="3">
    <source>
        <dbReference type="SAM" id="Phobius"/>
    </source>
</evidence>
<feature type="region of interest" description="Disordered" evidence="2">
    <location>
        <begin position="319"/>
        <end position="357"/>
    </location>
</feature>
<feature type="transmembrane region" description="Helical" evidence="3">
    <location>
        <begin position="1093"/>
        <end position="1114"/>
    </location>
</feature>
<feature type="transmembrane region" description="Helical" evidence="3">
    <location>
        <begin position="993"/>
        <end position="1013"/>
    </location>
</feature>
<feature type="compositionally biased region" description="Basic and acidic residues" evidence="2">
    <location>
        <begin position="319"/>
        <end position="337"/>
    </location>
</feature>
<feature type="transmembrane region" description="Helical" evidence="3">
    <location>
        <begin position="1020"/>
        <end position="1041"/>
    </location>
</feature>
<dbReference type="Proteomes" id="UP001197093">
    <property type="component" value="Unassembled WGS sequence"/>
</dbReference>
<feature type="compositionally biased region" description="Basic and acidic residues" evidence="2">
    <location>
        <begin position="291"/>
        <end position="303"/>
    </location>
</feature>
<keyword evidence="3" id="KW-0812">Transmembrane</keyword>
<feature type="region of interest" description="Disordered" evidence="2">
    <location>
        <begin position="23"/>
        <end position="44"/>
    </location>
</feature>
<keyword evidence="1" id="KW-0175">Coiled coil</keyword>
<feature type="region of interest" description="Disordered" evidence="2">
    <location>
        <begin position="291"/>
        <end position="310"/>
    </location>
</feature>
<evidence type="ECO:0000313" key="4">
    <source>
        <dbReference type="EMBL" id="KAG7291703.1"/>
    </source>
</evidence>
<dbReference type="EMBL" id="JAHCVI010000001">
    <property type="protein sequence ID" value="KAG7291703.1"/>
    <property type="molecule type" value="Genomic_DNA"/>
</dbReference>
<evidence type="ECO:0000256" key="2">
    <source>
        <dbReference type="SAM" id="MobiDB-lite"/>
    </source>
</evidence>